<dbReference type="Proteomes" id="UP000237000">
    <property type="component" value="Unassembled WGS sequence"/>
</dbReference>
<evidence type="ECO:0000313" key="2">
    <source>
        <dbReference type="EMBL" id="PON89697.1"/>
    </source>
</evidence>
<evidence type="ECO:0000256" key="1">
    <source>
        <dbReference type="SAM" id="MobiDB-lite"/>
    </source>
</evidence>
<protein>
    <submittedName>
        <fullName evidence="2">Uncharacterized protein</fullName>
    </submittedName>
</protein>
<organism evidence="2 3">
    <name type="scientific">Trema orientale</name>
    <name type="common">Charcoal tree</name>
    <name type="synonym">Celtis orientalis</name>
    <dbReference type="NCBI Taxonomy" id="63057"/>
    <lineage>
        <taxon>Eukaryota</taxon>
        <taxon>Viridiplantae</taxon>
        <taxon>Streptophyta</taxon>
        <taxon>Embryophyta</taxon>
        <taxon>Tracheophyta</taxon>
        <taxon>Spermatophyta</taxon>
        <taxon>Magnoliopsida</taxon>
        <taxon>eudicotyledons</taxon>
        <taxon>Gunneridae</taxon>
        <taxon>Pentapetalae</taxon>
        <taxon>rosids</taxon>
        <taxon>fabids</taxon>
        <taxon>Rosales</taxon>
        <taxon>Cannabaceae</taxon>
        <taxon>Trema</taxon>
    </lineage>
</organism>
<dbReference type="EMBL" id="JXTC01000091">
    <property type="protein sequence ID" value="PON89697.1"/>
    <property type="molecule type" value="Genomic_DNA"/>
</dbReference>
<feature type="region of interest" description="Disordered" evidence="1">
    <location>
        <begin position="1"/>
        <end position="60"/>
    </location>
</feature>
<comment type="caution">
    <text evidence="2">The sequence shown here is derived from an EMBL/GenBank/DDBJ whole genome shotgun (WGS) entry which is preliminary data.</text>
</comment>
<proteinExistence type="predicted"/>
<accession>A0A2P5EVX9</accession>
<name>A0A2P5EVX9_TREOI</name>
<dbReference type="InParanoid" id="A0A2P5EVX9"/>
<keyword evidence="3" id="KW-1185">Reference proteome</keyword>
<sequence length="132" mass="13997">MTGTRRGKKRRWGSIGSLDLENSSKRHRLRCQHGQKSEQAVDDEGHGGGDGGGFLVGNEQSDVSQSAERLGLGRVIEEMEDGGVLVEEGGGAVVEELEGEDEVFGIGKDELLDGDRVSGIGKDEVLALGDFS</sequence>
<dbReference type="AlphaFoldDB" id="A0A2P5EVX9"/>
<gene>
    <name evidence="2" type="ORF">TorRG33x02_145310</name>
</gene>
<evidence type="ECO:0000313" key="3">
    <source>
        <dbReference type="Proteomes" id="UP000237000"/>
    </source>
</evidence>
<feature type="compositionally biased region" description="Basic residues" evidence="1">
    <location>
        <begin position="1"/>
        <end position="12"/>
    </location>
</feature>
<reference evidence="3" key="1">
    <citation type="submission" date="2016-06" db="EMBL/GenBank/DDBJ databases">
        <title>Parallel loss of symbiosis genes in relatives of nitrogen-fixing non-legume Parasponia.</title>
        <authorList>
            <person name="Van Velzen R."/>
            <person name="Holmer R."/>
            <person name="Bu F."/>
            <person name="Rutten L."/>
            <person name="Van Zeijl A."/>
            <person name="Liu W."/>
            <person name="Santuari L."/>
            <person name="Cao Q."/>
            <person name="Sharma T."/>
            <person name="Shen D."/>
            <person name="Roswanjaya Y."/>
            <person name="Wardhani T."/>
            <person name="Kalhor M.S."/>
            <person name="Jansen J."/>
            <person name="Van den Hoogen J."/>
            <person name="Gungor B."/>
            <person name="Hartog M."/>
            <person name="Hontelez J."/>
            <person name="Verver J."/>
            <person name="Yang W.-C."/>
            <person name="Schijlen E."/>
            <person name="Repin R."/>
            <person name="Schilthuizen M."/>
            <person name="Schranz E."/>
            <person name="Heidstra R."/>
            <person name="Miyata K."/>
            <person name="Fedorova E."/>
            <person name="Kohlen W."/>
            <person name="Bisseling T."/>
            <person name="Smit S."/>
            <person name="Geurts R."/>
        </authorList>
    </citation>
    <scope>NUCLEOTIDE SEQUENCE [LARGE SCALE GENOMIC DNA]</scope>
    <source>
        <strain evidence="3">cv. RG33-2</strain>
    </source>
</reference>